<sequence length="57" mass="6740">MLLNNYYAKSVAEVRMEHLHRLTIGNETFNHTQCIKKGFSMRNWMSHSVKNNSREAD</sequence>
<reference evidence="1" key="1">
    <citation type="journal article" date="2014" name="Int. J. Syst. Evol. Microbiol.">
        <title>Complete genome sequence of Corynebacterium casei LMG S-19264T (=DSM 44701T), isolated from a smear-ripened cheese.</title>
        <authorList>
            <consortium name="US DOE Joint Genome Institute (JGI-PGF)"/>
            <person name="Walter F."/>
            <person name="Albersmeier A."/>
            <person name="Kalinowski J."/>
            <person name="Ruckert C."/>
        </authorList>
    </citation>
    <scope>NUCLEOTIDE SEQUENCE</scope>
    <source>
        <strain evidence="1">JCM 12580</strain>
    </source>
</reference>
<evidence type="ECO:0000313" key="2">
    <source>
        <dbReference type="Proteomes" id="UP000658382"/>
    </source>
</evidence>
<comment type="caution">
    <text evidence="1">The sequence shown here is derived from an EMBL/GenBank/DDBJ whole genome shotgun (WGS) entry which is preliminary data.</text>
</comment>
<dbReference type="RefSeq" id="WP_188632804.1">
    <property type="nucleotide sequence ID" value="NZ_BMNQ01000022.1"/>
</dbReference>
<dbReference type="Proteomes" id="UP000658382">
    <property type="component" value="Unassembled WGS sequence"/>
</dbReference>
<proteinExistence type="predicted"/>
<reference evidence="1" key="2">
    <citation type="submission" date="2020-09" db="EMBL/GenBank/DDBJ databases">
        <authorList>
            <person name="Sun Q."/>
            <person name="Ohkuma M."/>
        </authorList>
    </citation>
    <scope>NUCLEOTIDE SEQUENCE</scope>
    <source>
        <strain evidence="1">JCM 12580</strain>
    </source>
</reference>
<name>A0A917UYF2_9BACI</name>
<accession>A0A917UYF2</accession>
<gene>
    <name evidence="1" type="ORF">GCM10007063_18370</name>
</gene>
<dbReference type="AlphaFoldDB" id="A0A917UYF2"/>
<protein>
    <submittedName>
        <fullName evidence="1">Uncharacterized protein</fullName>
    </submittedName>
</protein>
<dbReference type="EMBL" id="BMNQ01000022">
    <property type="protein sequence ID" value="GGJ96211.1"/>
    <property type="molecule type" value="Genomic_DNA"/>
</dbReference>
<organism evidence="1 2">
    <name type="scientific">Lentibacillus kapialis</name>
    <dbReference type="NCBI Taxonomy" id="340214"/>
    <lineage>
        <taxon>Bacteria</taxon>
        <taxon>Bacillati</taxon>
        <taxon>Bacillota</taxon>
        <taxon>Bacilli</taxon>
        <taxon>Bacillales</taxon>
        <taxon>Bacillaceae</taxon>
        <taxon>Lentibacillus</taxon>
    </lineage>
</organism>
<evidence type="ECO:0000313" key="1">
    <source>
        <dbReference type="EMBL" id="GGJ96211.1"/>
    </source>
</evidence>
<keyword evidence="2" id="KW-1185">Reference proteome</keyword>